<feature type="signal peptide" evidence="16">
    <location>
        <begin position="1"/>
        <end position="34"/>
    </location>
</feature>
<evidence type="ECO:0000256" key="6">
    <source>
        <dbReference type="ARBA" id="ARBA00022692"/>
    </source>
</evidence>
<keyword evidence="5" id="KW-0410">Iron transport</keyword>
<dbReference type="InterPro" id="IPR037066">
    <property type="entry name" value="Plug_dom_sf"/>
</dbReference>
<evidence type="ECO:0000259" key="18">
    <source>
        <dbReference type="Pfam" id="PF07715"/>
    </source>
</evidence>
<dbReference type="InterPro" id="IPR036942">
    <property type="entry name" value="Beta-barrel_TonB_sf"/>
</dbReference>
<dbReference type="InterPro" id="IPR039426">
    <property type="entry name" value="TonB-dep_rcpt-like"/>
</dbReference>
<sequence length="807" mass="89174">MQHQRNCISKRRPLANVVLIMGLLSTLPSLTVKAADAGPEVAEQVRLDFDIPAQPLADALDAFSAQSGYQVIYNASELSGQSSVTVQGTYSAGEAIRGLLSASAAQLSQPNASSFVIILPATAGNSLQLDALSISGKAPGSTTEGTGLYTTYSSSSSTRLNLSLKETPQALTVMTRQRLDDQKLTTLNEVLEQTPGITASHTSISAENNTYWSRGFQINNFEIDGVPTSSRIDNSTHYTAMYDRVEIVRGATGLISGTGTPSATINLIRKRPTFEPQASVSAEAGSWDRYGLGVDVSGPLTEAGNVRGRLVLDYKDQKYWVDRMSSDAALVYGITEFDLTESTLLTLGFSYANTHTNAPLRAGFPAYFSNGRKTDFSRSTNSSPDWAYYDRKVTNLFGSVEHTFDNGWSAKVELSHTQNSFDQLTSYLNGSIDQQTGEGAYLYPNRWTGTPRQDTLDAYVTGPFSLFGREHELIVGTTFSRYREHTPERGGWYGPWTGYDGTIDNFFTWDGSGPRPDTTPVGKSLIDENQYAAFLTSRFHVTDNTHLILGSRVTDWKRENETIGYSGDNRKDSQNRHGIFLPYAGLVYDLNDTWSLYGSYTKIFNPQQYGMKDTNNKALDPQEGVGYELGVKGSFNDDKLNASLALFKIEQDNLAVYLRDPDIYTLEQGTTTEGIELSLDGELAQGWQAMAGYAYSVSTDQDERRIVTNIPRHSIKTFTSYRLPGALSKLTVGGGVNWQSKYGQDLHTFTQGSFAVVNLMTRYDVTRDLSVKLNLNNVLDKKYYGYADSWVVYGEPRNVMTSMEYRF</sequence>
<dbReference type="InterPro" id="IPR000531">
    <property type="entry name" value="Beta-barrel_TonB"/>
</dbReference>
<dbReference type="GO" id="GO:0015344">
    <property type="term" value="F:siderophore uptake transmembrane transporter activity"/>
    <property type="evidence" value="ECO:0007669"/>
    <property type="project" value="TreeGrafter"/>
</dbReference>
<dbReference type="InterPro" id="IPR012910">
    <property type="entry name" value="Plug_dom"/>
</dbReference>
<keyword evidence="11 14" id="KW-0472">Membrane</keyword>
<evidence type="ECO:0000256" key="4">
    <source>
        <dbReference type="ARBA" id="ARBA00022452"/>
    </source>
</evidence>
<evidence type="ECO:0000313" key="19">
    <source>
        <dbReference type="EMBL" id="SFI69827.1"/>
    </source>
</evidence>
<evidence type="ECO:0000256" key="8">
    <source>
        <dbReference type="ARBA" id="ARBA00023004"/>
    </source>
</evidence>
<keyword evidence="20" id="KW-1185">Reference proteome</keyword>
<keyword evidence="12 19" id="KW-0675">Receptor</keyword>
<gene>
    <name evidence="19" type="ORF">SAMN05216602_2401</name>
</gene>
<name>A0A1I3KBK2_9GAMM</name>
<keyword evidence="10 15" id="KW-0798">TonB box</keyword>
<protein>
    <submittedName>
        <fullName evidence="19">Outer-membrane receptor for ferric coprogen and ferric-rhodotorulic acid</fullName>
    </submittedName>
</protein>
<dbReference type="CDD" id="cd01347">
    <property type="entry name" value="ligand_gated_channel"/>
    <property type="match status" value="1"/>
</dbReference>
<keyword evidence="7 16" id="KW-0732">Signal</keyword>
<evidence type="ECO:0000256" key="9">
    <source>
        <dbReference type="ARBA" id="ARBA00023065"/>
    </source>
</evidence>
<dbReference type="STRING" id="289370.SAMN05216602_2401"/>
<dbReference type="EMBL" id="FORC01000002">
    <property type="protein sequence ID" value="SFI69827.1"/>
    <property type="molecule type" value="Genomic_DNA"/>
</dbReference>
<evidence type="ECO:0000256" key="16">
    <source>
        <dbReference type="SAM" id="SignalP"/>
    </source>
</evidence>
<dbReference type="GO" id="GO:0038023">
    <property type="term" value="F:signaling receptor activity"/>
    <property type="evidence" value="ECO:0007669"/>
    <property type="project" value="InterPro"/>
</dbReference>
<evidence type="ECO:0000313" key="20">
    <source>
        <dbReference type="Proteomes" id="UP000183018"/>
    </source>
</evidence>
<keyword evidence="13 14" id="KW-0998">Cell outer membrane</keyword>
<evidence type="ECO:0000256" key="10">
    <source>
        <dbReference type="ARBA" id="ARBA00023077"/>
    </source>
</evidence>
<feature type="domain" description="TonB-dependent receptor-like beta-barrel" evidence="17">
    <location>
        <begin position="337"/>
        <end position="778"/>
    </location>
</feature>
<evidence type="ECO:0000256" key="3">
    <source>
        <dbReference type="ARBA" id="ARBA00022448"/>
    </source>
</evidence>
<evidence type="ECO:0000256" key="11">
    <source>
        <dbReference type="ARBA" id="ARBA00023136"/>
    </source>
</evidence>
<dbReference type="PROSITE" id="PS52016">
    <property type="entry name" value="TONB_DEPENDENT_REC_3"/>
    <property type="match status" value="1"/>
</dbReference>
<dbReference type="PANTHER" id="PTHR32552">
    <property type="entry name" value="FERRICHROME IRON RECEPTOR-RELATED"/>
    <property type="match status" value="1"/>
</dbReference>
<dbReference type="PANTHER" id="PTHR32552:SF74">
    <property type="entry name" value="HYDROXAMATE SIDEROPHORE RECEPTOR FHUE"/>
    <property type="match status" value="1"/>
</dbReference>
<dbReference type="SUPFAM" id="SSF56935">
    <property type="entry name" value="Porins"/>
    <property type="match status" value="1"/>
</dbReference>
<dbReference type="Pfam" id="PF07715">
    <property type="entry name" value="Plug"/>
    <property type="match status" value="1"/>
</dbReference>
<dbReference type="InterPro" id="IPR010105">
    <property type="entry name" value="TonB_sidphr_rcpt"/>
</dbReference>
<comment type="similarity">
    <text evidence="2 14 15">Belongs to the TonB-dependent receptor family.</text>
</comment>
<evidence type="ECO:0000256" key="13">
    <source>
        <dbReference type="ARBA" id="ARBA00023237"/>
    </source>
</evidence>
<dbReference type="Gene3D" id="3.55.50.30">
    <property type="match status" value="1"/>
</dbReference>
<evidence type="ECO:0000256" key="7">
    <source>
        <dbReference type="ARBA" id="ARBA00022729"/>
    </source>
</evidence>
<accession>A0A1I3KBK2</accession>
<reference evidence="20" key="1">
    <citation type="submission" date="2016-10" db="EMBL/GenBank/DDBJ databases">
        <authorList>
            <person name="Varghese N."/>
            <person name="Submissions S."/>
        </authorList>
    </citation>
    <scope>NUCLEOTIDE SEQUENCE [LARGE SCALE GENOMIC DNA]</scope>
    <source>
        <strain evidence="20">LMG 22563</strain>
    </source>
</reference>
<evidence type="ECO:0000256" key="12">
    <source>
        <dbReference type="ARBA" id="ARBA00023170"/>
    </source>
</evidence>
<dbReference type="NCBIfam" id="TIGR01783">
    <property type="entry name" value="TonB-siderophor"/>
    <property type="match status" value="1"/>
</dbReference>
<evidence type="ECO:0000256" key="2">
    <source>
        <dbReference type="ARBA" id="ARBA00009810"/>
    </source>
</evidence>
<evidence type="ECO:0000256" key="1">
    <source>
        <dbReference type="ARBA" id="ARBA00004571"/>
    </source>
</evidence>
<dbReference type="RefSeq" id="WP_074883655.1">
    <property type="nucleotide sequence ID" value="NZ_FORC01000002.1"/>
</dbReference>
<organism evidence="19 20">
    <name type="scientific">Phytopseudomonas argentinensis</name>
    <dbReference type="NCBI Taxonomy" id="289370"/>
    <lineage>
        <taxon>Bacteria</taxon>
        <taxon>Pseudomonadati</taxon>
        <taxon>Pseudomonadota</taxon>
        <taxon>Gammaproteobacteria</taxon>
        <taxon>Pseudomonadales</taxon>
        <taxon>Pseudomonadaceae</taxon>
        <taxon>Phytopseudomonas</taxon>
    </lineage>
</organism>
<dbReference type="OrthoDB" id="8663017at2"/>
<dbReference type="GO" id="GO:0015891">
    <property type="term" value="P:siderophore transport"/>
    <property type="evidence" value="ECO:0007669"/>
    <property type="project" value="InterPro"/>
</dbReference>
<evidence type="ECO:0000256" key="15">
    <source>
        <dbReference type="RuleBase" id="RU003357"/>
    </source>
</evidence>
<keyword evidence="6 14" id="KW-0812">Transmembrane</keyword>
<dbReference type="GO" id="GO:0009279">
    <property type="term" value="C:cell outer membrane"/>
    <property type="evidence" value="ECO:0007669"/>
    <property type="project" value="UniProtKB-SubCell"/>
</dbReference>
<dbReference type="Proteomes" id="UP000183018">
    <property type="component" value="Unassembled WGS sequence"/>
</dbReference>
<keyword evidence="4 14" id="KW-1134">Transmembrane beta strand</keyword>
<keyword evidence="3 14" id="KW-0813">Transport</keyword>
<evidence type="ECO:0000256" key="14">
    <source>
        <dbReference type="PROSITE-ProRule" id="PRU01360"/>
    </source>
</evidence>
<keyword evidence="8" id="KW-0408">Iron</keyword>
<dbReference type="Gene3D" id="2.40.170.20">
    <property type="entry name" value="TonB-dependent receptor, beta-barrel domain"/>
    <property type="match status" value="1"/>
</dbReference>
<evidence type="ECO:0000256" key="5">
    <source>
        <dbReference type="ARBA" id="ARBA00022496"/>
    </source>
</evidence>
<evidence type="ECO:0000259" key="17">
    <source>
        <dbReference type="Pfam" id="PF00593"/>
    </source>
</evidence>
<dbReference type="FunFam" id="2.170.130.10:FF:000010">
    <property type="entry name" value="Ferripyoverdine receptor"/>
    <property type="match status" value="1"/>
</dbReference>
<dbReference type="Pfam" id="PF00593">
    <property type="entry name" value="TonB_dep_Rec_b-barrel"/>
    <property type="match status" value="1"/>
</dbReference>
<dbReference type="Gene3D" id="2.170.130.10">
    <property type="entry name" value="TonB-dependent receptor, plug domain"/>
    <property type="match status" value="1"/>
</dbReference>
<comment type="subcellular location">
    <subcellularLocation>
        <location evidence="1 14">Cell outer membrane</location>
        <topology evidence="1 14">Multi-pass membrane protein</topology>
    </subcellularLocation>
</comment>
<feature type="chain" id="PRO_5044372957" evidence="16">
    <location>
        <begin position="35"/>
        <end position="807"/>
    </location>
</feature>
<proteinExistence type="inferred from homology"/>
<keyword evidence="9" id="KW-0406">Ion transport</keyword>
<dbReference type="AlphaFoldDB" id="A0A1I3KBK2"/>
<feature type="domain" description="TonB-dependent receptor plug" evidence="18">
    <location>
        <begin position="164"/>
        <end position="262"/>
    </location>
</feature>